<reference evidence="1" key="1">
    <citation type="submission" date="2016-09" db="EMBL/GenBank/DDBJ databases">
        <title>Genome sequence of Chlorobaculum limnaeum.</title>
        <authorList>
            <person name="Liu Z."/>
            <person name="Tank M."/>
            <person name="Bryant D.A."/>
        </authorList>
    </citation>
    <scope>NUCLEOTIDE SEQUENCE [LARGE SCALE GENOMIC DNA]</scope>
    <source>
        <strain evidence="1">DSM 1677</strain>
    </source>
</reference>
<dbReference type="KEGG" id="clz:BIU88_04905"/>
<dbReference type="Pfam" id="PF09720">
    <property type="entry name" value="Unstab_antitox"/>
    <property type="match status" value="1"/>
</dbReference>
<name>A0A1D8D7F4_CHLLM</name>
<keyword evidence="2" id="KW-1185">Reference proteome</keyword>
<dbReference type="InterPro" id="IPR013406">
    <property type="entry name" value="CHP02574_addiction_mod"/>
</dbReference>
<protein>
    <submittedName>
        <fullName evidence="1">Uncharacterized protein</fullName>
    </submittedName>
</protein>
<dbReference type="Proteomes" id="UP000095185">
    <property type="component" value="Chromosome"/>
</dbReference>
<dbReference type="AlphaFoldDB" id="A0A1D8D7F4"/>
<proteinExistence type="predicted"/>
<dbReference type="EMBL" id="CP017305">
    <property type="protein sequence ID" value="AOS83539.1"/>
    <property type="molecule type" value="Genomic_DNA"/>
</dbReference>
<sequence length="82" mass="9350">MIFTGNFTEYFIANGEKMSETPKDILENIIVQDMDEAWAELANRRYVDLITGKVKGVTWDEIKKEIQGGFEIAKINVFSCGK</sequence>
<evidence type="ECO:0000313" key="1">
    <source>
        <dbReference type="EMBL" id="AOS83539.1"/>
    </source>
</evidence>
<dbReference type="STRING" id="274537.BIU88_04905"/>
<organism evidence="1 2">
    <name type="scientific">Chlorobaculum limnaeum</name>
    <dbReference type="NCBI Taxonomy" id="274537"/>
    <lineage>
        <taxon>Bacteria</taxon>
        <taxon>Pseudomonadati</taxon>
        <taxon>Chlorobiota</taxon>
        <taxon>Chlorobiia</taxon>
        <taxon>Chlorobiales</taxon>
        <taxon>Chlorobiaceae</taxon>
        <taxon>Chlorobaculum</taxon>
    </lineage>
</organism>
<accession>A0A1D8D7F4</accession>
<gene>
    <name evidence="1" type="ORF">BIU88_04905</name>
</gene>
<evidence type="ECO:0000313" key="2">
    <source>
        <dbReference type="Proteomes" id="UP000095185"/>
    </source>
</evidence>